<evidence type="ECO:0000256" key="1">
    <source>
        <dbReference type="ARBA" id="ARBA00001968"/>
    </source>
</evidence>
<evidence type="ECO:0000256" key="2">
    <source>
        <dbReference type="ARBA" id="ARBA00022598"/>
    </source>
</evidence>
<protein>
    <recommendedName>
        <fullName evidence="9">ATP-dependent DNA ligase family profile domain-containing protein</fullName>
    </recommendedName>
</protein>
<evidence type="ECO:0000259" key="7">
    <source>
        <dbReference type="Pfam" id="PF14743"/>
    </source>
</evidence>
<dbReference type="SUPFAM" id="SSF50249">
    <property type="entry name" value="Nucleic acid-binding proteins"/>
    <property type="match status" value="1"/>
</dbReference>
<dbReference type="GO" id="GO:0006310">
    <property type="term" value="P:DNA recombination"/>
    <property type="evidence" value="ECO:0007669"/>
    <property type="project" value="InterPro"/>
</dbReference>
<dbReference type="InterPro" id="IPR016059">
    <property type="entry name" value="DNA_ligase_ATP-dep_CS"/>
</dbReference>
<dbReference type="EMBL" id="UINC01064320">
    <property type="protein sequence ID" value="SVB92871.1"/>
    <property type="molecule type" value="Genomic_DNA"/>
</dbReference>
<dbReference type="InterPro" id="IPR029319">
    <property type="entry name" value="DNA_ligase_OB"/>
</dbReference>
<keyword evidence="3" id="KW-0235">DNA replication</keyword>
<dbReference type="Gene3D" id="2.40.50.140">
    <property type="entry name" value="Nucleic acid-binding proteins"/>
    <property type="match status" value="1"/>
</dbReference>
<dbReference type="PANTHER" id="PTHR47810">
    <property type="entry name" value="DNA LIGASE"/>
    <property type="match status" value="1"/>
</dbReference>
<dbReference type="InterPro" id="IPR012340">
    <property type="entry name" value="NA-bd_OB-fold"/>
</dbReference>
<organism evidence="8">
    <name type="scientific">marine metagenome</name>
    <dbReference type="NCBI Taxonomy" id="408172"/>
    <lineage>
        <taxon>unclassified sequences</taxon>
        <taxon>metagenomes</taxon>
        <taxon>ecological metagenomes</taxon>
    </lineage>
</organism>
<comment type="cofactor">
    <cofactor evidence="1">
        <name>a divalent metal cation</name>
        <dbReference type="ChEBI" id="CHEBI:60240"/>
    </cofactor>
</comment>
<dbReference type="GO" id="GO:0006260">
    <property type="term" value="P:DNA replication"/>
    <property type="evidence" value="ECO:0007669"/>
    <property type="project" value="UniProtKB-KW"/>
</dbReference>
<proteinExistence type="predicted"/>
<dbReference type="CDD" id="cd08041">
    <property type="entry name" value="OBF_kDNA_ligase_like"/>
    <property type="match status" value="1"/>
</dbReference>
<feature type="domain" description="DNA ligase OB-like" evidence="7">
    <location>
        <begin position="230"/>
        <end position="295"/>
    </location>
</feature>
<evidence type="ECO:0000256" key="4">
    <source>
        <dbReference type="ARBA" id="ARBA00022763"/>
    </source>
</evidence>
<dbReference type="InterPro" id="IPR012310">
    <property type="entry name" value="DNA_ligase_ATP-dep_cent"/>
</dbReference>
<evidence type="ECO:0000256" key="5">
    <source>
        <dbReference type="ARBA" id="ARBA00023204"/>
    </source>
</evidence>
<dbReference type="Gene3D" id="3.30.1490.70">
    <property type="match status" value="1"/>
</dbReference>
<keyword evidence="2" id="KW-0436">Ligase</keyword>
<name>A0A382I2C7_9ZZZZ</name>
<dbReference type="Gene3D" id="3.30.470.30">
    <property type="entry name" value="DNA ligase/mRNA capping enzyme"/>
    <property type="match status" value="1"/>
</dbReference>
<dbReference type="SUPFAM" id="SSF56091">
    <property type="entry name" value="DNA ligase/mRNA capping enzyme, catalytic domain"/>
    <property type="match status" value="1"/>
</dbReference>
<accession>A0A382I2C7</accession>
<keyword evidence="4" id="KW-0227">DNA damage</keyword>
<dbReference type="GO" id="GO:0003910">
    <property type="term" value="F:DNA ligase (ATP) activity"/>
    <property type="evidence" value="ECO:0007669"/>
    <property type="project" value="InterPro"/>
</dbReference>
<evidence type="ECO:0008006" key="9">
    <source>
        <dbReference type="Google" id="ProtNLM"/>
    </source>
</evidence>
<sequence>MKHVKPMLAGKATDEQISKLFDKVKEMYASPKLDGIRCMIQDGVALSRSLKPIRNEFIQSILSNPMFDGLDGEIISGDPTADDVYRITTGNVMRSTGKPDFTFWVFDSFLHPYPYMGRQHELYHIDPTGIHPNIKILKTVSIFNMEELQAYEKYCLELGYEGVILRDPNGMYKHGRSTAKEGGLIKVKRFEDSEATILGMEEQMKNNNEKKVNELGRGQRSSHKENKIPKGTLGALVCKDKTTGIQFNIGSGFDDATRDQLWKYKDGLIGQAVKYKSFKIGVKDAPRHPVYLGMRDDSDMS</sequence>
<dbReference type="GO" id="GO:0006281">
    <property type="term" value="P:DNA repair"/>
    <property type="evidence" value="ECO:0007669"/>
    <property type="project" value="UniProtKB-KW"/>
</dbReference>
<keyword evidence="5" id="KW-0234">DNA repair</keyword>
<feature type="domain" description="ATP-dependent DNA ligase family profile" evidence="6">
    <location>
        <begin position="6"/>
        <end position="188"/>
    </location>
</feature>
<reference evidence="8" key="1">
    <citation type="submission" date="2018-05" db="EMBL/GenBank/DDBJ databases">
        <authorList>
            <person name="Lanie J.A."/>
            <person name="Ng W.-L."/>
            <person name="Kazmierczak K.M."/>
            <person name="Andrzejewski T.M."/>
            <person name="Davidsen T.M."/>
            <person name="Wayne K.J."/>
            <person name="Tettelin H."/>
            <person name="Glass J.I."/>
            <person name="Rusch D."/>
            <person name="Podicherti R."/>
            <person name="Tsui H.-C.T."/>
            <person name="Winkler M.E."/>
        </authorList>
    </citation>
    <scope>NUCLEOTIDE SEQUENCE</scope>
</reference>
<dbReference type="PROSITE" id="PS00333">
    <property type="entry name" value="DNA_LIGASE_A2"/>
    <property type="match status" value="1"/>
</dbReference>
<evidence type="ECO:0000259" key="6">
    <source>
        <dbReference type="Pfam" id="PF01068"/>
    </source>
</evidence>
<dbReference type="GO" id="GO:0005524">
    <property type="term" value="F:ATP binding"/>
    <property type="evidence" value="ECO:0007669"/>
    <property type="project" value="InterPro"/>
</dbReference>
<dbReference type="Pfam" id="PF01068">
    <property type="entry name" value="DNA_ligase_A_M"/>
    <property type="match status" value="1"/>
</dbReference>
<dbReference type="PANTHER" id="PTHR47810:SF1">
    <property type="entry name" value="DNA LIGASE B"/>
    <property type="match status" value="1"/>
</dbReference>
<evidence type="ECO:0000256" key="3">
    <source>
        <dbReference type="ARBA" id="ARBA00022705"/>
    </source>
</evidence>
<dbReference type="InterPro" id="IPR050326">
    <property type="entry name" value="NAD_dep_DNA_ligaseB"/>
</dbReference>
<dbReference type="AlphaFoldDB" id="A0A382I2C7"/>
<evidence type="ECO:0000313" key="8">
    <source>
        <dbReference type="EMBL" id="SVB92871.1"/>
    </source>
</evidence>
<dbReference type="Pfam" id="PF14743">
    <property type="entry name" value="DNA_ligase_OB_2"/>
    <property type="match status" value="1"/>
</dbReference>
<gene>
    <name evidence="8" type="ORF">METZ01_LOCUS245725</name>
</gene>